<dbReference type="PANTHER" id="PTHR31040">
    <property type="entry name" value="NURIM"/>
    <property type="match status" value="1"/>
</dbReference>
<evidence type="ECO:0000256" key="4">
    <source>
        <dbReference type="ARBA" id="ARBA00022989"/>
    </source>
</evidence>
<evidence type="ECO:0000256" key="3">
    <source>
        <dbReference type="ARBA" id="ARBA00022692"/>
    </source>
</evidence>
<feature type="transmembrane region" description="Helical" evidence="6">
    <location>
        <begin position="118"/>
        <end position="141"/>
    </location>
</feature>
<comment type="subcellular location">
    <subcellularLocation>
        <location evidence="1">Membrane</location>
        <topology evidence="1">Multi-pass membrane protein</topology>
    </subcellularLocation>
</comment>
<accession>A0A5C4SJ40</accession>
<gene>
    <name evidence="7" type="ORF">FGF67_13125</name>
</gene>
<feature type="transmembrane region" description="Helical" evidence="6">
    <location>
        <begin position="46"/>
        <end position="65"/>
    </location>
</feature>
<dbReference type="AlphaFoldDB" id="A0A5C4SJ40"/>
<feature type="transmembrane region" description="Helical" evidence="6">
    <location>
        <begin position="179"/>
        <end position="210"/>
    </location>
</feature>
<keyword evidence="4 6" id="KW-1133">Transmembrane helix</keyword>
<evidence type="ECO:0000313" key="8">
    <source>
        <dbReference type="Proteomes" id="UP000308713"/>
    </source>
</evidence>
<comment type="caution">
    <text evidence="7">The sequence shown here is derived from an EMBL/GenBank/DDBJ whole genome shotgun (WGS) entry which is preliminary data.</text>
</comment>
<keyword evidence="5 6" id="KW-0472">Membrane</keyword>
<dbReference type="GO" id="GO:0008168">
    <property type="term" value="F:methyltransferase activity"/>
    <property type="evidence" value="ECO:0007669"/>
    <property type="project" value="UniProtKB-KW"/>
</dbReference>
<dbReference type="GO" id="GO:0016020">
    <property type="term" value="C:membrane"/>
    <property type="evidence" value="ECO:0007669"/>
    <property type="project" value="UniProtKB-SubCell"/>
</dbReference>
<keyword evidence="7" id="KW-0489">Methyltransferase</keyword>
<feature type="transmembrane region" description="Helical" evidence="6">
    <location>
        <begin position="86"/>
        <end position="103"/>
    </location>
</feature>
<reference evidence="7 8" key="1">
    <citation type="submission" date="2019-05" db="EMBL/GenBank/DDBJ databases">
        <title>Tamlana fucoidanivorans sp. nov., isolated from the surface of algae collected from Fujian province in China.</title>
        <authorList>
            <person name="Li J."/>
        </authorList>
    </citation>
    <scope>NUCLEOTIDE SEQUENCE [LARGE SCALE GENOMIC DNA]</scope>
    <source>
        <strain evidence="7 8">CW2-9</strain>
    </source>
</reference>
<dbReference type="PANTHER" id="PTHR31040:SF1">
    <property type="entry name" value="NURIM"/>
    <property type="match status" value="1"/>
</dbReference>
<evidence type="ECO:0000313" key="7">
    <source>
        <dbReference type="EMBL" id="TNJ42926.1"/>
    </source>
</evidence>
<dbReference type="GO" id="GO:0032259">
    <property type="term" value="P:methylation"/>
    <property type="evidence" value="ECO:0007669"/>
    <property type="project" value="UniProtKB-KW"/>
</dbReference>
<evidence type="ECO:0000256" key="1">
    <source>
        <dbReference type="ARBA" id="ARBA00004141"/>
    </source>
</evidence>
<keyword evidence="8" id="KW-1185">Reference proteome</keyword>
<name>A0A5C4SJ40_9FLAO</name>
<comment type="similarity">
    <text evidence="2">Belongs to the nurim family.</text>
</comment>
<keyword evidence="3 6" id="KW-0812">Transmembrane</keyword>
<organism evidence="7 8">
    <name type="scientific">Allotamlana fucoidanivorans</name>
    <dbReference type="NCBI Taxonomy" id="2583814"/>
    <lineage>
        <taxon>Bacteria</taxon>
        <taxon>Pseudomonadati</taxon>
        <taxon>Bacteroidota</taxon>
        <taxon>Flavobacteriia</taxon>
        <taxon>Flavobacteriales</taxon>
        <taxon>Flavobacteriaceae</taxon>
        <taxon>Allotamlana</taxon>
    </lineage>
</organism>
<evidence type="ECO:0000256" key="2">
    <source>
        <dbReference type="ARBA" id="ARBA00010631"/>
    </source>
</evidence>
<evidence type="ECO:0000256" key="6">
    <source>
        <dbReference type="SAM" id="Phobius"/>
    </source>
</evidence>
<keyword evidence="7" id="KW-0808">Transferase</keyword>
<dbReference type="Proteomes" id="UP000308713">
    <property type="component" value="Unassembled WGS sequence"/>
</dbReference>
<dbReference type="EMBL" id="VDCS01000012">
    <property type="protein sequence ID" value="TNJ42926.1"/>
    <property type="molecule type" value="Genomic_DNA"/>
</dbReference>
<dbReference type="Gene3D" id="1.20.120.1630">
    <property type="match status" value="1"/>
</dbReference>
<feature type="transmembrane region" description="Helical" evidence="6">
    <location>
        <begin position="7"/>
        <end position="26"/>
    </location>
</feature>
<evidence type="ECO:0000256" key="5">
    <source>
        <dbReference type="ARBA" id="ARBA00023136"/>
    </source>
</evidence>
<sequence>MKKVFMFLYSIVAYLIGFASLLLWILSVSHLVPEISIDQTPTKPLFYALIKNMALVSLFGLQHSIMARQSFKTLFAKYFPKPIERSTYVLISGVLLMLLVFQWEPMGGSIWSFEKDQTLYYIAYVLFFAGWIILFISTFLINHFDLFGLRQTYLELINKPYTKLQFKVVSFYKHVRHPLYFGGIIGLWATPTMTVTHLIFALSLTAYFIIGTLFEERDLKEEFGQTYTDYQSKTGMLIPFTK</sequence>
<protein>
    <submittedName>
        <fullName evidence="7">Isoprenylcysteine carboxylmethyltransferase family protein</fullName>
    </submittedName>
</protein>
<dbReference type="InterPro" id="IPR033580">
    <property type="entry name" value="Nurim-like"/>
</dbReference>
<dbReference type="RefSeq" id="WP_139698219.1">
    <property type="nucleotide sequence ID" value="NZ_CP074074.1"/>
</dbReference>
<proteinExistence type="inferred from homology"/>
<dbReference type="OrthoDB" id="9809773at2"/>